<dbReference type="PANTHER" id="PTHR33538:SF2">
    <property type="entry name" value="PROTEIN GAMETE EXPRESSED 1"/>
    <property type="match status" value="1"/>
</dbReference>
<keyword evidence="2" id="KW-0472">Membrane</keyword>
<evidence type="ECO:0008006" key="6">
    <source>
        <dbReference type="Google" id="ProtNLM"/>
    </source>
</evidence>
<dbReference type="InterPro" id="IPR040346">
    <property type="entry name" value="GEX1/Brambleberry"/>
</dbReference>
<keyword evidence="3" id="KW-0732">Signal</keyword>
<sequence length="604" mass="69069">MMKNRITVLFLLTFLALFPLKGCSWTTWFSSSKEHETYKRDSTPKGHNLVAEFSVDGLDDPKAVELLENARTKLGGTNQCWFNAYKNLFSSCSEVFAAEEKRSRLAWLLSDCFQKDTGRNAFPSCNLNTPMVNCLRSLNNHEHKTYLEFYLQTNSICHQLQSKAFRLQVENLVNDLKDSALSTEEKLGTLEEKSDNLLHNSNQIQESIMSIDAQTRRLGEDLKNMVGDIGIVIDQSKELNEQARGIATSQVELIEGQGVLREKLKENTEKVEESYHNLRGEIEVLQLRAADVLAKVNKYGEALTSEMDNLQGKADEIASMTGISVQNQQELLAIQLKALDGLQSLTKFQSEALQESRITLQEIVRYAHGQHQELMQQQEQLLQAHDKLASNSKSMLEAQEAFESKQASMFTAIDKLFALHNAMLLESRLIKVFFVYSLLIVVIFMFTSTKQTYAVRFRLYIGLCIAFSMECGILQFTSTEIEQKTRVRTVVKSLLGAYAVLQLCYSFITYRDYEALNHKMLASLIDKVNQIQKPKAYYSSDDESVDSEVDWISWMDTSLPEDLSTNEDPDYLLPPHEDGHLEKSIVTTVYRNRKYNLRHRKHFL</sequence>
<protein>
    <recommendedName>
        <fullName evidence="6">Protein GAMETE EXPRESSED 1</fullName>
    </recommendedName>
</protein>
<keyword evidence="2" id="KW-0812">Transmembrane</keyword>
<keyword evidence="2" id="KW-1133">Transmembrane helix</keyword>
<feature type="chain" id="PRO_5043867118" description="Protein GAMETE EXPRESSED 1" evidence="3">
    <location>
        <begin position="24"/>
        <end position="604"/>
    </location>
</feature>
<evidence type="ECO:0000256" key="2">
    <source>
        <dbReference type="SAM" id="Phobius"/>
    </source>
</evidence>
<gene>
    <name evidence="4" type="ORF">RND81_11G200500</name>
</gene>
<dbReference type="AlphaFoldDB" id="A0AAW1HPQ8"/>
<evidence type="ECO:0000256" key="1">
    <source>
        <dbReference type="SAM" id="Coils"/>
    </source>
</evidence>
<dbReference type="Proteomes" id="UP001443914">
    <property type="component" value="Unassembled WGS sequence"/>
</dbReference>
<name>A0AAW1HPQ8_SAPOF</name>
<evidence type="ECO:0000313" key="4">
    <source>
        <dbReference type="EMBL" id="KAK9678276.1"/>
    </source>
</evidence>
<accession>A0AAW1HPQ8</accession>
<evidence type="ECO:0000313" key="5">
    <source>
        <dbReference type="Proteomes" id="UP001443914"/>
    </source>
</evidence>
<keyword evidence="1" id="KW-0175">Coiled coil</keyword>
<dbReference type="PANTHER" id="PTHR33538">
    <property type="entry name" value="PROTEIN GAMETE EXPRESSED 1"/>
    <property type="match status" value="1"/>
</dbReference>
<feature type="coiled-coil region" evidence="1">
    <location>
        <begin position="261"/>
        <end position="288"/>
    </location>
</feature>
<feature type="signal peptide" evidence="3">
    <location>
        <begin position="1"/>
        <end position="23"/>
    </location>
</feature>
<feature type="transmembrane region" description="Helical" evidence="2">
    <location>
        <begin position="459"/>
        <end position="478"/>
    </location>
</feature>
<proteinExistence type="predicted"/>
<dbReference type="EMBL" id="JBDFQZ010000011">
    <property type="protein sequence ID" value="KAK9678276.1"/>
    <property type="molecule type" value="Genomic_DNA"/>
</dbReference>
<organism evidence="4 5">
    <name type="scientific">Saponaria officinalis</name>
    <name type="common">Common soapwort</name>
    <name type="synonym">Lychnis saponaria</name>
    <dbReference type="NCBI Taxonomy" id="3572"/>
    <lineage>
        <taxon>Eukaryota</taxon>
        <taxon>Viridiplantae</taxon>
        <taxon>Streptophyta</taxon>
        <taxon>Embryophyta</taxon>
        <taxon>Tracheophyta</taxon>
        <taxon>Spermatophyta</taxon>
        <taxon>Magnoliopsida</taxon>
        <taxon>eudicotyledons</taxon>
        <taxon>Gunneridae</taxon>
        <taxon>Pentapetalae</taxon>
        <taxon>Caryophyllales</taxon>
        <taxon>Caryophyllaceae</taxon>
        <taxon>Caryophylleae</taxon>
        <taxon>Saponaria</taxon>
    </lineage>
</organism>
<feature type="transmembrane region" description="Helical" evidence="2">
    <location>
        <begin position="490"/>
        <end position="510"/>
    </location>
</feature>
<evidence type="ECO:0000256" key="3">
    <source>
        <dbReference type="SAM" id="SignalP"/>
    </source>
</evidence>
<comment type="caution">
    <text evidence="4">The sequence shown here is derived from an EMBL/GenBank/DDBJ whole genome shotgun (WGS) entry which is preliminary data.</text>
</comment>
<keyword evidence="5" id="KW-1185">Reference proteome</keyword>
<feature type="transmembrane region" description="Helical" evidence="2">
    <location>
        <begin position="429"/>
        <end position="447"/>
    </location>
</feature>
<reference evidence="4" key="1">
    <citation type="submission" date="2024-03" db="EMBL/GenBank/DDBJ databases">
        <title>WGS assembly of Saponaria officinalis var. Norfolk2.</title>
        <authorList>
            <person name="Jenkins J."/>
            <person name="Shu S."/>
            <person name="Grimwood J."/>
            <person name="Barry K."/>
            <person name="Goodstein D."/>
            <person name="Schmutz J."/>
            <person name="Leebens-Mack J."/>
            <person name="Osbourn A."/>
        </authorList>
    </citation>
    <scope>NUCLEOTIDE SEQUENCE [LARGE SCALE GENOMIC DNA]</scope>
    <source>
        <strain evidence="4">JIC</strain>
    </source>
</reference>